<dbReference type="InterPro" id="IPR002376">
    <property type="entry name" value="Formyl_transf_N"/>
</dbReference>
<gene>
    <name evidence="7" type="ORF">BBK91_007130</name>
    <name evidence="6" type="ORF">BBL17_015745</name>
</gene>
<evidence type="ECO:0000256" key="1">
    <source>
        <dbReference type="ARBA" id="ARBA00005054"/>
    </source>
</evidence>
<comment type="pathway">
    <text evidence="1">Purine metabolism; IMP biosynthesis via de novo pathway; N(2)-formyl-N(1)-(5-phospho-D-ribosyl)glycinamide from N(1)-(5-phospho-D-ribosyl)glycinamide (10-formyl THF route): step 1/1.</text>
</comment>
<dbReference type="EMBL" id="MBFA02000003">
    <property type="protein sequence ID" value="MUP09632.1"/>
    <property type="molecule type" value="Genomic_DNA"/>
</dbReference>
<dbReference type="EMBL" id="MBFE02000010">
    <property type="protein sequence ID" value="MUO43233.1"/>
    <property type="molecule type" value="Genomic_DNA"/>
</dbReference>
<keyword evidence="3 7" id="KW-0808">Transferase</keyword>
<dbReference type="Proteomes" id="UP000179454">
    <property type="component" value="Unassembled WGS sequence"/>
</dbReference>
<name>A0ABD6H6G2_AGRVI</name>
<evidence type="ECO:0000259" key="5">
    <source>
        <dbReference type="Pfam" id="PF00551"/>
    </source>
</evidence>
<accession>A0ABD6H6G2</accession>
<evidence type="ECO:0000313" key="7">
    <source>
        <dbReference type="EMBL" id="MUP09632.1"/>
    </source>
</evidence>
<dbReference type="AlphaFoldDB" id="A0ABD6H6G2"/>
<dbReference type="SUPFAM" id="SSF53328">
    <property type="entry name" value="Formyltransferase"/>
    <property type="match status" value="1"/>
</dbReference>
<evidence type="ECO:0000256" key="4">
    <source>
        <dbReference type="ARBA" id="ARBA00022755"/>
    </source>
</evidence>
<evidence type="ECO:0000313" key="8">
    <source>
        <dbReference type="Proteomes" id="UP000179454"/>
    </source>
</evidence>
<evidence type="ECO:0000313" key="6">
    <source>
        <dbReference type="EMBL" id="MUO43233.1"/>
    </source>
</evidence>
<dbReference type="InterPro" id="IPR036477">
    <property type="entry name" value="Formyl_transf_N_sf"/>
</dbReference>
<dbReference type="EC" id="2.1.2.2" evidence="2"/>
<comment type="caution">
    <text evidence="7">The sequence shown here is derived from an EMBL/GenBank/DDBJ whole genome shotgun (WGS) entry which is preliminary data.</text>
</comment>
<dbReference type="RefSeq" id="WP_041696693.1">
    <property type="nucleotide sequence ID" value="NZ_MBFA02000003.1"/>
</dbReference>
<dbReference type="GO" id="GO:0006164">
    <property type="term" value="P:purine nucleotide biosynthetic process"/>
    <property type="evidence" value="ECO:0007669"/>
    <property type="project" value="UniProtKB-KW"/>
</dbReference>
<evidence type="ECO:0000313" key="9">
    <source>
        <dbReference type="Proteomes" id="UP000179536"/>
    </source>
</evidence>
<dbReference type="Pfam" id="PF00551">
    <property type="entry name" value="Formyl_trans_N"/>
    <property type="match status" value="1"/>
</dbReference>
<keyword evidence="8" id="KW-1185">Reference proteome</keyword>
<organism evidence="7 9">
    <name type="scientific">Agrobacterium vitis</name>
    <name type="common">Rhizobium vitis</name>
    <dbReference type="NCBI Taxonomy" id="373"/>
    <lineage>
        <taxon>Bacteria</taxon>
        <taxon>Pseudomonadati</taxon>
        <taxon>Pseudomonadota</taxon>
        <taxon>Alphaproteobacteria</taxon>
        <taxon>Hyphomicrobiales</taxon>
        <taxon>Rhizobiaceae</taxon>
        <taxon>Rhizobium/Agrobacterium group</taxon>
        <taxon>Agrobacterium</taxon>
    </lineage>
</organism>
<sequence length="259" mass="27902">MGQQQGKGAILVMTAGGPNPWMVVNALKARFGDVQVLLEEQESKAEIFRRRQRRVGTVAALGQLATMAAGKFMRRAAQKRTETICQDFAADPHFNSQIPVTTVRSINSPEAQEAIQQLSPGVILLVSTRLMTAKILASMPCPVLNLHAGINPAYRGQMGGYWALAKGDRGNFGATVHLVDQGTDTGAVLYQVRAQPSSGDFISTYPMLLTAAALPITCQAVGDALEGKLTPIAPTGPSALYFPPTLWRWLWTGLTKGIW</sequence>
<dbReference type="CDD" id="cd08653">
    <property type="entry name" value="FMT_core_like_3"/>
    <property type="match status" value="1"/>
</dbReference>
<protein>
    <recommendedName>
        <fullName evidence="2">phosphoribosylglycinamide formyltransferase 1</fullName>
        <ecNumber evidence="2">2.1.2.2</ecNumber>
    </recommendedName>
</protein>
<evidence type="ECO:0000256" key="2">
    <source>
        <dbReference type="ARBA" id="ARBA00012254"/>
    </source>
</evidence>
<evidence type="ECO:0000256" key="3">
    <source>
        <dbReference type="ARBA" id="ARBA00022679"/>
    </source>
</evidence>
<dbReference type="GO" id="GO:0004644">
    <property type="term" value="F:phosphoribosylglycinamide formyltransferase activity"/>
    <property type="evidence" value="ECO:0007669"/>
    <property type="project" value="UniProtKB-EC"/>
</dbReference>
<keyword evidence="4" id="KW-0658">Purine biosynthesis</keyword>
<dbReference type="PANTHER" id="PTHR43369">
    <property type="entry name" value="PHOSPHORIBOSYLGLYCINAMIDE FORMYLTRANSFERASE"/>
    <property type="match status" value="1"/>
</dbReference>
<dbReference type="Gene3D" id="3.40.50.170">
    <property type="entry name" value="Formyl transferase, N-terminal domain"/>
    <property type="match status" value="1"/>
</dbReference>
<proteinExistence type="predicted"/>
<feature type="domain" description="Formyl transferase N-terminal" evidence="5">
    <location>
        <begin position="93"/>
        <end position="193"/>
    </location>
</feature>
<dbReference type="PANTHER" id="PTHR43369:SF2">
    <property type="entry name" value="PHOSPHORIBOSYLGLYCINAMIDE FORMYLTRANSFERASE"/>
    <property type="match status" value="1"/>
</dbReference>
<reference evidence="8 9" key="1">
    <citation type="submission" date="2019-11" db="EMBL/GenBank/DDBJ databases">
        <title>Whole-genome sequencing of Allorhizobium vitis.</title>
        <authorList>
            <person name="Gan H.M."/>
            <person name="Savka M.A."/>
        </authorList>
    </citation>
    <scope>NUCLEOTIDE SEQUENCE [LARGE SCALE GENOMIC DNA]</scope>
    <source>
        <strain evidence="7 9">RF2/1</strain>
        <strain evidence="6 8">T1/7</strain>
    </source>
</reference>
<dbReference type="Proteomes" id="UP000179536">
    <property type="component" value="Unassembled WGS sequence"/>
</dbReference>